<evidence type="ECO:0000313" key="2">
    <source>
        <dbReference type="Proteomes" id="UP000824120"/>
    </source>
</evidence>
<reference evidence="1 2" key="1">
    <citation type="submission" date="2020-09" db="EMBL/GenBank/DDBJ databases">
        <title>De no assembly of potato wild relative species, Solanum commersonii.</title>
        <authorList>
            <person name="Cho K."/>
        </authorList>
    </citation>
    <scope>NUCLEOTIDE SEQUENCE [LARGE SCALE GENOMIC DNA]</scope>
    <source>
        <strain evidence="1">LZ3.2</strain>
        <tissue evidence="1">Leaf</tissue>
    </source>
</reference>
<proteinExistence type="predicted"/>
<protein>
    <submittedName>
        <fullName evidence="1">Uncharacterized protein</fullName>
    </submittedName>
</protein>
<dbReference type="Proteomes" id="UP000824120">
    <property type="component" value="Chromosome 4"/>
</dbReference>
<organism evidence="1 2">
    <name type="scientific">Solanum commersonii</name>
    <name type="common">Commerson's wild potato</name>
    <name type="synonym">Commerson's nightshade</name>
    <dbReference type="NCBI Taxonomy" id="4109"/>
    <lineage>
        <taxon>Eukaryota</taxon>
        <taxon>Viridiplantae</taxon>
        <taxon>Streptophyta</taxon>
        <taxon>Embryophyta</taxon>
        <taxon>Tracheophyta</taxon>
        <taxon>Spermatophyta</taxon>
        <taxon>Magnoliopsida</taxon>
        <taxon>eudicotyledons</taxon>
        <taxon>Gunneridae</taxon>
        <taxon>Pentapetalae</taxon>
        <taxon>asterids</taxon>
        <taxon>lamiids</taxon>
        <taxon>Solanales</taxon>
        <taxon>Solanaceae</taxon>
        <taxon>Solanoideae</taxon>
        <taxon>Solaneae</taxon>
        <taxon>Solanum</taxon>
    </lineage>
</organism>
<keyword evidence="2" id="KW-1185">Reference proteome</keyword>
<name>A0A9J5ZC44_SOLCO</name>
<accession>A0A9J5ZC44</accession>
<evidence type="ECO:0000313" key="1">
    <source>
        <dbReference type="EMBL" id="KAG5609440.1"/>
    </source>
</evidence>
<dbReference type="AlphaFoldDB" id="A0A9J5ZC44"/>
<gene>
    <name evidence="1" type="ORF">H5410_020721</name>
</gene>
<sequence length="150" mass="17587">MTNNTEAFRQTLHQMNATYIRYLKMEESILKQKTQLQCFKDGDANTKYLHALMRGRRRRLFLHRICTENEVWVQCEEQIAQAACDYYQQIFTGQNDRVDDKILQHIPTLVTPAHNEMMQAMPTLEELRQVVFSMNPSLAAGPDGIRGKFY</sequence>
<comment type="caution">
    <text evidence="1">The sequence shown here is derived from an EMBL/GenBank/DDBJ whole genome shotgun (WGS) entry which is preliminary data.</text>
</comment>
<dbReference type="EMBL" id="JACXVP010000004">
    <property type="protein sequence ID" value="KAG5609440.1"/>
    <property type="molecule type" value="Genomic_DNA"/>
</dbReference>
<dbReference type="OrthoDB" id="1938220at2759"/>